<evidence type="ECO:0000256" key="1">
    <source>
        <dbReference type="SAM" id="SignalP"/>
    </source>
</evidence>
<sequence length="152" mass="16734">MKKLLLLILSLSAYSIANAGFNILNTPEVISVGRCHMGYCSWSKSISTKIISETSKNVLLEATLLGGTSEFDPEDSRGGDQDIRWDKKPHKLIINCSYTKPSVGSGSQLTILDFSSEDGMPAVYDSDISVYFKYCHSYTDNGDAPKEFGYIN</sequence>
<reference evidence="2 3" key="1">
    <citation type="submission" date="2020-03" db="EMBL/GenBank/DDBJ databases">
        <authorList>
            <person name="Zhang L."/>
            <person name="Han X."/>
            <person name="Chen Y."/>
            <person name="Yu Y."/>
        </authorList>
    </citation>
    <scope>NUCLEOTIDE SEQUENCE [LARGE SCALE GENOMIC DNA]</scope>
    <source>
        <strain evidence="2 3">A1254</strain>
    </source>
</reference>
<dbReference type="RefSeq" id="WP_068930697.1">
    <property type="nucleotide sequence ID" value="NZ_CP018909.1"/>
</dbReference>
<feature type="chain" id="PRO_5026155094" description="Spore coat protein U domain-containing protein" evidence="1">
    <location>
        <begin position="20"/>
        <end position="152"/>
    </location>
</feature>
<evidence type="ECO:0000313" key="3">
    <source>
        <dbReference type="Proteomes" id="UP000501692"/>
    </source>
</evidence>
<organism evidence="2 3">
    <name type="scientific">Acinetobacter pittii</name>
    <name type="common">Acinetobacter genomosp. 3</name>
    <dbReference type="NCBI Taxonomy" id="48296"/>
    <lineage>
        <taxon>Bacteria</taxon>
        <taxon>Pseudomonadati</taxon>
        <taxon>Pseudomonadota</taxon>
        <taxon>Gammaproteobacteria</taxon>
        <taxon>Moraxellales</taxon>
        <taxon>Moraxellaceae</taxon>
        <taxon>Acinetobacter</taxon>
        <taxon>Acinetobacter calcoaceticus/baumannii complex</taxon>
    </lineage>
</organism>
<accession>A0A6H0FTA6</accession>
<dbReference type="AlphaFoldDB" id="A0A6H0FTA6"/>
<gene>
    <name evidence="2" type="ORF">G8E09_07695</name>
</gene>
<keyword evidence="1" id="KW-0732">Signal</keyword>
<evidence type="ECO:0008006" key="4">
    <source>
        <dbReference type="Google" id="ProtNLM"/>
    </source>
</evidence>
<protein>
    <recommendedName>
        <fullName evidence="4">Spore coat protein U domain-containing protein</fullName>
    </recommendedName>
</protein>
<evidence type="ECO:0000313" key="2">
    <source>
        <dbReference type="EMBL" id="QIT17607.1"/>
    </source>
</evidence>
<name>A0A6H0FTA6_ACIPI</name>
<feature type="signal peptide" evidence="1">
    <location>
        <begin position="1"/>
        <end position="19"/>
    </location>
</feature>
<dbReference type="Proteomes" id="UP000501692">
    <property type="component" value="Chromosome"/>
</dbReference>
<dbReference type="EMBL" id="CP049806">
    <property type="protein sequence ID" value="QIT17607.1"/>
    <property type="molecule type" value="Genomic_DNA"/>
</dbReference>
<proteinExistence type="predicted"/>